<organism evidence="10 11">
    <name type="scientific">Candidatus Kaiserbacteria bacterium CG10_big_fil_rev_8_21_14_0_10_59_10</name>
    <dbReference type="NCBI Taxonomy" id="1974612"/>
    <lineage>
        <taxon>Bacteria</taxon>
        <taxon>Candidatus Kaiseribacteriota</taxon>
    </lineage>
</organism>
<dbReference type="InterPro" id="IPR020598">
    <property type="entry name" value="rRNA_Ade_methylase_Trfase_N"/>
</dbReference>
<evidence type="ECO:0000256" key="5">
    <source>
        <dbReference type="ARBA" id="ARBA00022691"/>
    </source>
</evidence>
<evidence type="ECO:0000313" key="10">
    <source>
        <dbReference type="EMBL" id="PIR82543.1"/>
    </source>
</evidence>
<evidence type="ECO:0000256" key="1">
    <source>
        <dbReference type="ARBA" id="ARBA00022490"/>
    </source>
</evidence>
<dbReference type="InterPro" id="IPR011530">
    <property type="entry name" value="rRNA_adenine_dimethylase"/>
</dbReference>
<dbReference type="Pfam" id="PF00398">
    <property type="entry name" value="RrnaAD"/>
    <property type="match status" value="1"/>
</dbReference>
<dbReference type="GO" id="GO:0003723">
    <property type="term" value="F:RNA binding"/>
    <property type="evidence" value="ECO:0007669"/>
    <property type="project" value="UniProtKB-UniRule"/>
</dbReference>
<protein>
    <recommendedName>
        <fullName evidence="7">Ribosomal RNA small subunit methyltransferase A</fullName>
        <ecNumber evidence="7">2.1.1.182</ecNumber>
    </recommendedName>
    <alternativeName>
        <fullName evidence="7">16S rRNA (adenine(1518)-N(6)/adenine(1519)-N(6))-dimethyltransferase</fullName>
    </alternativeName>
    <alternativeName>
        <fullName evidence="7">16S rRNA dimethyladenosine transferase</fullName>
    </alternativeName>
    <alternativeName>
        <fullName evidence="7">16S rRNA dimethylase</fullName>
    </alternativeName>
    <alternativeName>
        <fullName evidence="7">S-adenosylmethionine-6-N', N'-adenosyl(rRNA) dimethyltransferase</fullName>
    </alternativeName>
</protein>
<evidence type="ECO:0000256" key="6">
    <source>
        <dbReference type="ARBA" id="ARBA00022884"/>
    </source>
</evidence>
<feature type="binding site" evidence="7 8">
    <location>
        <position position="10"/>
    </location>
    <ligand>
        <name>S-adenosyl-L-methionine</name>
        <dbReference type="ChEBI" id="CHEBI:59789"/>
    </ligand>
</feature>
<feature type="binding site" evidence="7 8">
    <location>
        <position position="56"/>
    </location>
    <ligand>
        <name>S-adenosyl-L-methionine</name>
        <dbReference type="ChEBI" id="CHEBI:59789"/>
    </ligand>
</feature>
<evidence type="ECO:0000256" key="4">
    <source>
        <dbReference type="ARBA" id="ARBA00022679"/>
    </source>
</evidence>
<dbReference type="HAMAP" id="MF_00607">
    <property type="entry name" value="16SrRNA_methyltr_A"/>
    <property type="match status" value="1"/>
</dbReference>
<dbReference type="Proteomes" id="UP000231379">
    <property type="component" value="Unassembled WGS sequence"/>
</dbReference>
<keyword evidence="1 7" id="KW-0963">Cytoplasm</keyword>
<proteinExistence type="inferred from homology"/>
<keyword evidence="4 7" id="KW-0808">Transferase</keyword>
<dbReference type="PANTHER" id="PTHR11727:SF7">
    <property type="entry name" value="DIMETHYLADENOSINE TRANSFERASE-RELATED"/>
    <property type="match status" value="1"/>
</dbReference>
<keyword evidence="5 7" id="KW-0949">S-adenosyl-L-methionine</keyword>
<feature type="binding site" evidence="7 8">
    <location>
        <position position="84"/>
    </location>
    <ligand>
        <name>S-adenosyl-L-methionine</name>
        <dbReference type="ChEBI" id="CHEBI:59789"/>
    </ligand>
</feature>
<dbReference type="InterPro" id="IPR029063">
    <property type="entry name" value="SAM-dependent_MTases_sf"/>
</dbReference>
<feature type="domain" description="Ribosomal RNA adenine methylase transferase N-terminal" evidence="9">
    <location>
        <begin position="15"/>
        <end position="187"/>
    </location>
</feature>
<dbReference type="GO" id="GO:0052908">
    <property type="term" value="F:16S rRNA (adenine(1518)-N(6)/adenine(1519)-N(6))-dimethyltransferase activity"/>
    <property type="evidence" value="ECO:0007669"/>
    <property type="project" value="UniProtKB-EC"/>
</dbReference>
<reference evidence="11" key="1">
    <citation type="submission" date="2017-09" db="EMBL/GenBank/DDBJ databases">
        <title>Depth-based differentiation of microbial function through sediment-hosted aquifers and enrichment of novel symbionts in the deep terrestrial subsurface.</title>
        <authorList>
            <person name="Probst A.J."/>
            <person name="Ladd B."/>
            <person name="Jarett J.K."/>
            <person name="Geller-Mcgrath D.E."/>
            <person name="Sieber C.M.K."/>
            <person name="Emerson J.B."/>
            <person name="Anantharaman K."/>
            <person name="Thomas B.C."/>
            <person name="Malmstrom R."/>
            <person name="Stieglmeier M."/>
            <person name="Klingl A."/>
            <person name="Woyke T."/>
            <person name="Ryan C.M."/>
            <person name="Banfield J.F."/>
        </authorList>
    </citation>
    <scope>NUCLEOTIDE SEQUENCE [LARGE SCALE GENOMIC DNA]</scope>
</reference>
<evidence type="ECO:0000256" key="7">
    <source>
        <dbReference type="HAMAP-Rule" id="MF_00607"/>
    </source>
</evidence>
<dbReference type="EC" id="2.1.1.182" evidence="7"/>
<dbReference type="CDD" id="cd02440">
    <property type="entry name" value="AdoMet_MTases"/>
    <property type="match status" value="1"/>
</dbReference>
<dbReference type="InterPro" id="IPR020596">
    <property type="entry name" value="rRNA_Ade_Mease_Trfase_CS"/>
</dbReference>
<sequence>MGQRLGQHFLKNRAIARAIARAVPLREGECVLEIGPGRGVLTRELLALGARVVAVEKDAALVEYMRDVFADDIASRRLTLIEDDIRNFDPARCGLHAAGYTLAANIPYYITGEILRRFLTAEAQPRAMTLLVQKEVARRIATSAKESILSLSVKAYGTPRLVRTVGRGNFSPPPDVDSAILTVTDISKAFFADVPDARFFDIVHAGFSSKRKLLASNLSHPNNIGFTKPNIIRVFEACGIPEKARAEDVPLEAWRCLARVASSR</sequence>
<dbReference type="SUPFAM" id="SSF53335">
    <property type="entry name" value="S-adenosyl-L-methionine-dependent methyltransferases"/>
    <property type="match status" value="1"/>
</dbReference>
<evidence type="ECO:0000256" key="3">
    <source>
        <dbReference type="ARBA" id="ARBA00022603"/>
    </source>
</evidence>
<name>A0A2H0U810_9BACT</name>
<keyword evidence="2 7" id="KW-0698">rRNA processing</keyword>
<comment type="function">
    <text evidence="7">Specifically dimethylates two adjacent adenosines (A1518 and A1519) in the loop of a conserved hairpin near the 3'-end of 16S rRNA in the 30S particle. May play a critical role in biogenesis of 30S subunits.</text>
</comment>
<dbReference type="InterPro" id="IPR001737">
    <property type="entry name" value="KsgA/Erm"/>
</dbReference>
<feature type="binding site" evidence="7 8">
    <location>
        <position position="105"/>
    </location>
    <ligand>
        <name>S-adenosyl-L-methionine</name>
        <dbReference type="ChEBI" id="CHEBI:59789"/>
    </ligand>
</feature>
<dbReference type="AlphaFoldDB" id="A0A2H0U810"/>
<dbReference type="SMART" id="SM00650">
    <property type="entry name" value="rADc"/>
    <property type="match status" value="1"/>
</dbReference>
<dbReference type="Gene3D" id="1.10.8.100">
    <property type="entry name" value="Ribosomal RNA adenine dimethylase-like, domain 2"/>
    <property type="match status" value="1"/>
</dbReference>
<dbReference type="EMBL" id="PFBM01000012">
    <property type="protein sequence ID" value="PIR82543.1"/>
    <property type="molecule type" value="Genomic_DNA"/>
</dbReference>
<dbReference type="PROSITE" id="PS51689">
    <property type="entry name" value="SAM_RNA_A_N6_MT"/>
    <property type="match status" value="1"/>
</dbReference>
<dbReference type="NCBIfam" id="TIGR00755">
    <property type="entry name" value="ksgA"/>
    <property type="match status" value="1"/>
</dbReference>
<evidence type="ECO:0000259" key="9">
    <source>
        <dbReference type="SMART" id="SM00650"/>
    </source>
</evidence>
<comment type="subcellular location">
    <subcellularLocation>
        <location evidence="7">Cytoplasm</location>
    </subcellularLocation>
</comment>
<comment type="similarity">
    <text evidence="7">Belongs to the class I-like SAM-binding methyltransferase superfamily. rRNA adenine N(6)-methyltransferase family. RsmA subfamily.</text>
</comment>
<dbReference type="Gene3D" id="3.40.50.150">
    <property type="entry name" value="Vaccinia Virus protein VP39"/>
    <property type="match status" value="1"/>
</dbReference>
<evidence type="ECO:0000313" key="11">
    <source>
        <dbReference type="Proteomes" id="UP000231379"/>
    </source>
</evidence>
<keyword evidence="3 7" id="KW-0489">Methyltransferase</keyword>
<evidence type="ECO:0000256" key="2">
    <source>
        <dbReference type="ARBA" id="ARBA00022552"/>
    </source>
</evidence>
<feature type="binding site" evidence="7 8">
    <location>
        <position position="35"/>
    </location>
    <ligand>
        <name>S-adenosyl-L-methionine</name>
        <dbReference type="ChEBI" id="CHEBI:59789"/>
    </ligand>
</feature>
<keyword evidence="6 7" id="KW-0694">RNA-binding</keyword>
<comment type="caution">
    <text evidence="10">The sequence shown here is derived from an EMBL/GenBank/DDBJ whole genome shotgun (WGS) entry which is preliminary data.</text>
</comment>
<comment type="catalytic activity">
    <reaction evidence="7">
        <text>adenosine(1518)/adenosine(1519) in 16S rRNA + 4 S-adenosyl-L-methionine = N(6)-dimethyladenosine(1518)/N(6)-dimethyladenosine(1519) in 16S rRNA + 4 S-adenosyl-L-homocysteine + 4 H(+)</text>
        <dbReference type="Rhea" id="RHEA:19609"/>
        <dbReference type="Rhea" id="RHEA-COMP:10232"/>
        <dbReference type="Rhea" id="RHEA-COMP:10233"/>
        <dbReference type="ChEBI" id="CHEBI:15378"/>
        <dbReference type="ChEBI" id="CHEBI:57856"/>
        <dbReference type="ChEBI" id="CHEBI:59789"/>
        <dbReference type="ChEBI" id="CHEBI:74411"/>
        <dbReference type="ChEBI" id="CHEBI:74493"/>
        <dbReference type="EC" id="2.1.1.182"/>
    </reaction>
</comment>
<gene>
    <name evidence="7 10" type="primary">rsmA</name>
    <name evidence="7" type="synonym">ksgA</name>
    <name evidence="10" type="ORF">COU20_01960</name>
</gene>
<dbReference type="PROSITE" id="PS01131">
    <property type="entry name" value="RRNA_A_DIMETH"/>
    <property type="match status" value="1"/>
</dbReference>
<evidence type="ECO:0000256" key="8">
    <source>
        <dbReference type="PROSITE-ProRule" id="PRU01026"/>
    </source>
</evidence>
<accession>A0A2H0U810</accession>
<dbReference type="GO" id="GO:0005829">
    <property type="term" value="C:cytosol"/>
    <property type="evidence" value="ECO:0007669"/>
    <property type="project" value="TreeGrafter"/>
</dbReference>
<dbReference type="InterPro" id="IPR023165">
    <property type="entry name" value="rRNA_Ade_diMease-like_C"/>
</dbReference>
<feature type="binding site" evidence="7 8">
    <location>
        <position position="8"/>
    </location>
    <ligand>
        <name>S-adenosyl-L-methionine</name>
        <dbReference type="ChEBI" id="CHEBI:59789"/>
    </ligand>
</feature>
<dbReference type="PANTHER" id="PTHR11727">
    <property type="entry name" value="DIMETHYLADENOSINE TRANSFERASE"/>
    <property type="match status" value="1"/>
</dbReference>